<dbReference type="PANTHER" id="PTHR45824">
    <property type="entry name" value="GH16843P"/>
    <property type="match status" value="1"/>
</dbReference>
<dbReference type="eggNOG" id="KOG1470">
    <property type="taxonomic scope" value="Eukaryota"/>
</dbReference>
<keyword evidence="2" id="KW-1185">Reference proteome</keyword>
<dbReference type="RefSeq" id="XP_001699411.1">
    <property type="nucleotide sequence ID" value="XM_001699359.2"/>
</dbReference>
<dbReference type="Proteomes" id="UP000006906">
    <property type="component" value="Chromosome 3"/>
</dbReference>
<dbReference type="Gramene" id="PNW86070">
    <property type="protein sequence ID" value="PNW86070"/>
    <property type="gene ID" value="CHLRE_03g210961v5"/>
</dbReference>
<dbReference type="PROSITE" id="PS50191">
    <property type="entry name" value="CRAL_TRIO"/>
    <property type="match status" value="1"/>
</dbReference>
<dbReference type="OMA" id="WCLERAK"/>
<dbReference type="Gene3D" id="3.40.525.10">
    <property type="entry name" value="CRAL-TRIO lipid binding domain"/>
    <property type="match status" value="1"/>
</dbReference>
<dbReference type="SMART" id="SM01100">
    <property type="entry name" value="CRAL_TRIO_N"/>
    <property type="match status" value="1"/>
</dbReference>
<dbReference type="Pfam" id="PF00650">
    <property type="entry name" value="CRAL_TRIO"/>
    <property type="match status" value="1"/>
</dbReference>
<dbReference type="InParanoid" id="A8JBW3"/>
<dbReference type="CDD" id="cd00170">
    <property type="entry name" value="SEC14"/>
    <property type="match status" value="1"/>
</dbReference>
<dbReference type="FunFam" id="3.40.525.10:FF:000024">
    <property type="entry name" value="Sec14p-like phosphatidylinositol transfer family protein"/>
    <property type="match status" value="1"/>
</dbReference>
<dbReference type="PaxDb" id="3055-EDO98657"/>
<dbReference type="GeneID" id="5724960"/>
<sequence>MTFADVLTDHEKELVEQLKREVAPIVERHPCLQAFCIPHTYVRYLRARQWNLQKASKMLKATLEWRLEYKPHLIKWDEVKDEGTTGKQYVYHCVDKAGRPTVLMRPRNQNTKETDRQIRHLIYTLEAASRQADRLGVGKFTWLLDFEGYTMANAPPLKVSMHCNSVLANHYPERLGLAVCYHAPYLFSLTWKAVQPFIDPVTKQKIVFVDKGPKEKDEMGARFDLTQMEQCMGGALPNYAYDHDKYGDRMHEYDKEVAAELDKLSGRMCAAAHAADHHEQHEHAIQGIAEATEKLSVTVTAT</sequence>
<dbReference type="SUPFAM" id="SSF52087">
    <property type="entry name" value="CRAL/TRIO domain"/>
    <property type="match status" value="1"/>
</dbReference>
<evidence type="ECO:0000313" key="2">
    <source>
        <dbReference type="Proteomes" id="UP000006906"/>
    </source>
</evidence>
<dbReference type="SUPFAM" id="SSF46938">
    <property type="entry name" value="CRAL/TRIO N-terminal domain"/>
    <property type="match status" value="1"/>
</dbReference>
<dbReference type="EMBL" id="CM008964">
    <property type="protein sequence ID" value="PNW86070.1"/>
    <property type="molecule type" value="Genomic_DNA"/>
</dbReference>
<name>A8JBW3_CHLRE</name>
<dbReference type="InterPro" id="IPR011074">
    <property type="entry name" value="CRAL/TRIO_N_dom"/>
</dbReference>
<dbReference type="KEGG" id="cre:CHLRE_03g210961v5"/>
<dbReference type="FunCoup" id="A8JBW3">
    <property type="interactions" value="1006"/>
</dbReference>
<dbReference type="PANTHER" id="PTHR45824:SF6">
    <property type="entry name" value="F16L1.9 PROTEIN"/>
    <property type="match status" value="1"/>
</dbReference>
<evidence type="ECO:0000313" key="1">
    <source>
        <dbReference type="EMBL" id="PNW86070.1"/>
    </source>
</evidence>
<dbReference type="InterPro" id="IPR052578">
    <property type="entry name" value="PI_Transfer_CRAL-TRIO"/>
</dbReference>
<dbReference type="InterPro" id="IPR036865">
    <property type="entry name" value="CRAL-TRIO_dom_sf"/>
</dbReference>
<organism evidence="1 2">
    <name type="scientific">Chlamydomonas reinhardtii</name>
    <name type="common">Chlamydomonas smithii</name>
    <dbReference type="NCBI Taxonomy" id="3055"/>
    <lineage>
        <taxon>Eukaryota</taxon>
        <taxon>Viridiplantae</taxon>
        <taxon>Chlorophyta</taxon>
        <taxon>core chlorophytes</taxon>
        <taxon>Chlorophyceae</taxon>
        <taxon>CS clade</taxon>
        <taxon>Chlamydomonadales</taxon>
        <taxon>Chlamydomonadaceae</taxon>
        <taxon>Chlamydomonas</taxon>
    </lineage>
</organism>
<gene>
    <name evidence="1" type="ORF">CHLRE_03g210961v5</name>
</gene>
<accession>A8JBW3</accession>
<dbReference type="InterPro" id="IPR036273">
    <property type="entry name" value="CRAL/TRIO_N_dom_sf"/>
</dbReference>
<dbReference type="HOGENOM" id="CLU_014001_3_1_1"/>
<proteinExistence type="predicted"/>
<dbReference type="AlphaFoldDB" id="A8JBW3"/>
<dbReference type="OrthoDB" id="75724at2759"/>
<dbReference type="Pfam" id="PF03765">
    <property type="entry name" value="CRAL_TRIO_N"/>
    <property type="match status" value="1"/>
</dbReference>
<dbReference type="GO" id="GO:0008526">
    <property type="term" value="F:phosphatidylinositol transfer activity"/>
    <property type="evidence" value="ECO:0000318"/>
    <property type="project" value="GO_Central"/>
</dbReference>
<protein>
    <submittedName>
        <fullName evidence="1">Uncharacterized protein</fullName>
    </submittedName>
</protein>
<dbReference type="SMART" id="SM00516">
    <property type="entry name" value="SEC14"/>
    <property type="match status" value="1"/>
</dbReference>
<dbReference type="InterPro" id="IPR001251">
    <property type="entry name" value="CRAL-TRIO_dom"/>
</dbReference>
<reference evidence="1 2" key="1">
    <citation type="journal article" date="2007" name="Science">
        <title>The Chlamydomonas genome reveals the evolution of key animal and plant functions.</title>
        <authorList>
            <person name="Merchant S.S."/>
            <person name="Prochnik S.E."/>
            <person name="Vallon O."/>
            <person name="Harris E.H."/>
            <person name="Karpowicz S.J."/>
            <person name="Witman G.B."/>
            <person name="Terry A."/>
            <person name="Salamov A."/>
            <person name="Fritz-Laylin L.K."/>
            <person name="Marechal-Drouard L."/>
            <person name="Marshall W.F."/>
            <person name="Qu L.H."/>
            <person name="Nelson D.R."/>
            <person name="Sanderfoot A.A."/>
            <person name="Spalding M.H."/>
            <person name="Kapitonov V.V."/>
            <person name="Ren Q."/>
            <person name="Ferris P."/>
            <person name="Lindquist E."/>
            <person name="Shapiro H."/>
            <person name="Lucas S.M."/>
            <person name="Grimwood J."/>
            <person name="Schmutz J."/>
            <person name="Cardol P."/>
            <person name="Cerutti H."/>
            <person name="Chanfreau G."/>
            <person name="Chen C.L."/>
            <person name="Cognat V."/>
            <person name="Croft M.T."/>
            <person name="Dent R."/>
            <person name="Dutcher S."/>
            <person name="Fernandez E."/>
            <person name="Fukuzawa H."/>
            <person name="Gonzalez-Ballester D."/>
            <person name="Gonzalez-Halphen D."/>
            <person name="Hallmann A."/>
            <person name="Hanikenne M."/>
            <person name="Hippler M."/>
            <person name="Inwood W."/>
            <person name="Jabbari K."/>
            <person name="Kalanon M."/>
            <person name="Kuras R."/>
            <person name="Lefebvre P.A."/>
            <person name="Lemaire S.D."/>
            <person name="Lobanov A.V."/>
            <person name="Lohr M."/>
            <person name="Manuell A."/>
            <person name="Meier I."/>
            <person name="Mets L."/>
            <person name="Mittag M."/>
            <person name="Mittelmeier T."/>
            <person name="Moroney J.V."/>
            <person name="Moseley J."/>
            <person name="Napoli C."/>
            <person name="Nedelcu A.M."/>
            <person name="Niyogi K."/>
            <person name="Novoselov S.V."/>
            <person name="Paulsen I.T."/>
            <person name="Pazour G."/>
            <person name="Purton S."/>
            <person name="Ral J.P."/>
            <person name="Riano-Pachon D.M."/>
            <person name="Riekhof W."/>
            <person name="Rymarquis L."/>
            <person name="Schroda M."/>
            <person name="Stern D."/>
            <person name="Umen J."/>
            <person name="Willows R."/>
            <person name="Wilson N."/>
            <person name="Zimmer S.L."/>
            <person name="Allmer J."/>
            <person name="Balk J."/>
            <person name="Bisova K."/>
            <person name="Chen C.J."/>
            <person name="Elias M."/>
            <person name="Gendler K."/>
            <person name="Hauser C."/>
            <person name="Lamb M.R."/>
            <person name="Ledford H."/>
            <person name="Long J.C."/>
            <person name="Minagawa J."/>
            <person name="Page M.D."/>
            <person name="Pan J."/>
            <person name="Pootakham W."/>
            <person name="Roje S."/>
            <person name="Rose A."/>
            <person name="Stahlberg E."/>
            <person name="Terauchi A.M."/>
            <person name="Yang P."/>
            <person name="Ball S."/>
            <person name="Bowler C."/>
            <person name="Dieckmann C.L."/>
            <person name="Gladyshev V.N."/>
            <person name="Green P."/>
            <person name="Jorgensen R."/>
            <person name="Mayfield S."/>
            <person name="Mueller-Roeber B."/>
            <person name="Rajamani S."/>
            <person name="Sayre R.T."/>
            <person name="Brokstein P."/>
            <person name="Dubchak I."/>
            <person name="Goodstein D."/>
            <person name="Hornick L."/>
            <person name="Huang Y.W."/>
            <person name="Jhaveri J."/>
            <person name="Luo Y."/>
            <person name="Martinez D."/>
            <person name="Ngau W.C."/>
            <person name="Otillar B."/>
            <person name="Poliakov A."/>
            <person name="Porter A."/>
            <person name="Szajkowski L."/>
            <person name="Werner G."/>
            <person name="Zhou K."/>
            <person name="Grigoriev I.V."/>
            <person name="Rokhsar D.S."/>
            <person name="Grossman A.R."/>
        </authorList>
    </citation>
    <scope>NUCLEOTIDE SEQUENCE [LARGE SCALE GENOMIC DNA]</scope>
    <source>
        <strain evidence="2">CC-503</strain>
    </source>
</reference>